<gene>
    <name evidence="2" type="ORF">DCO61_06160</name>
    <name evidence="3" type="ORF">LS64_006240</name>
</gene>
<dbReference type="EMBL" id="QBIU01000001">
    <property type="protein sequence ID" value="MWV69596.1"/>
    <property type="molecule type" value="Genomic_DNA"/>
</dbReference>
<dbReference type="RefSeq" id="WP_034571346.1">
    <property type="nucleotide sequence ID" value="NZ_JRMP02000008.1"/>
</dbReference>
<feature type="transmembrane region" description="Helical" evidence="1">
    <location>
        <begin position="12"/>
        <end position="35"/>
    </location>
</feature>
<evidence type="ECO:0000313" key="2">
    <source>
        <dbReference type="EMBL" id="MWV69596.1"/>
    </source>
</evidence>
<protein>
    <submittedName>
        <fullName evidence="3">Uncharacterized protein</fullName>
    </submittedName>
</protein>
<feature type="transmembrane region" description="Helical" evidence="1">
    <location>
        <begin position="41"/>
        <end position="64"/>
    </location>
</feature>
<dbReference type="Proteomes" id="UP000029714">
    <property type="component" value="Unassembled WGS sequence"/>
</dbReference>
<dbReference type="AlphaFoldDB" id="A0A347VTI4"/>
<evidence type="ECO:0000256" key="1">
    <source>
        <dbReference type="SAM" id="Phobius"/>
    </source>
</evidence>
<reference evidence="3 4" key="2">
    <citation type="journal article" date="2016" name="Infect. Immun.">
        <title>Helicobacter saguini, a Novel Helicobacter Isolated from Cotton-Top Tamarins with Ulcerative Colitis, Has Proinflammatory Properties and Induces Typhlocolitis and Dysplasia in Gnotobiotic IL-10-/- Mice.</title>
        <authorList>
            <person name="Shen Z."/>
            <person name="Mannion A."/>
            <person name="Whary M.T."/>
            <person name="Muthupalani S."/>
            <person name="Sheh A."/>
            <person name="Feng Y."/>
            <person name="Gong G."/>
            <person name="Vandamme P."/>
            <person name="Holcombe H.R."/>
            <person name="Paster B.J."/>
            <person name="Fox J.G."/>
        </authorList>
    </citation>
    <scope>NUCLEOTIDE SEQUENCE [LARGE SCALE GENOMIC DNA]</scope>
    <source>
        <strain evidence="3 4">MIT 97-6194</strain>
    </source>
</reference>
<keyword evidence="1" id="KW-0812">Transmembrane</keyword>
<evidence type="ECO:0000313" key="5">
    <source>
        <dbReference type="Proteomes" id="UP000477070"/>
    </source>
</evidence>
<keyword evidence="1" id="KW-0472">Membrane</keyword>
<keyword evidence="1" id="KW-1133">Transmembrane helix</keyword>
<name>A0A347VTI4_9HELI</name>
<accession>A0A347VTI4</accession>
<reference evidence="2 5" key="4">
    <citation type="submission" date="2019-12" db="EMBL/GenBank/DDBJ databases">
        <title>Multi-Generational Helicobacter saguini Isolates.</title>
        <authorList>
            <person name="Mannion A."/>
            <person name="Shen Z."/>
            <person name="Fox J.G."/>
        </authorList>
    </citation>
    <scope>NUCLEOTIDE SEQUENCE [LARGE SCALE GENOMIC DNA]</scope>
    <source>
        <strain evidence="2">16-048</strain>
        <strain evidence="5">16-048 (F4)</strain>
    </source>
</reference>
<dbReference type="Proteomes" id="UP000477070">
    <property type="component" value="Unassembled WGS sequence"/>
</dbReference>
<organism evidence="3 4">
    <name type="scientific">Helicobacter saguini</name>
    <dbReference type="NCBI Taxonomy" id="1548018"/>
    <lineage>
        <taxon>Bacteria</taxon>
        <taxon>Pseudomonadati</taxon>
        <taxon>Campylobacterota</taxon>
        <taxon>Epsilonproteobacteria</taxon>
        <taxon>Campylobacterales</taxon>
        <taxon>Helicobacteraceae</taxon>
        <taxon>Helicobacter</taxon>
    </lineage>
</organism>
<dbReference type="EMBL" id="JRMP02000008">
    <property type="protein sequence ID" value="TLD94312.1"/>
    <property type="molecule type" value="Genomic_DNA"/>
</dbReference>
<evidence type="ECO:0000313" key="4">
    <source>
        <dbReference type="Proteomes" id="UP000029714"/>
    </source>
</evidence>
<keyword evidence="4" id="KW-1185">Reference proteome</keyword>
<reference evidence="3" key="3">
    <citation type="submission" date="2018-04" db="EMBL/GenBank/DDBJ databases">
        <authorList>
            <person name="Sheh A."/>
            <person name="Shen Z."/>
            <person name="Mannion A.J."/>
            <person name="Fox J.G."/>
        </authorList>
    </citation>
    <scope>NUCLEOTIDE SEQUENCE</scope>
    <source>
        <strain evidence="3">MIT 97-6194</strain>
    </source>
</reference>
<sequence>MFEYLEYFYNFIRFFDILKFGIFAGGFEIFGLKVWDFSAPFSYFEVFSSAFVICGSFYLIYLWLAKKAKRLESSGNLDKDSKDNK</sequence>
<proteinExistence type="predicted"/>
<reference evidence="3 4" key="1">
    <citation type="journal article" date="2014" name="Genome Announc.">
        <title>Draft genome sequences of eight enterohepatic helicobacter species isolated from both laboratory and wild rodents.</title>
        <authorList>
            <person name="Sheh A."/>
            <person name="Shen Z."/>
            <person name="Fox J.G."/>
        </authorList>
    </citation>
    <scope>NUCLEOTIDE SEQUENCE [LARGE SCALE GENOMIC DNA]</scope>
    <source>
        <strain evidence="3 4">MIT 97-6194</strain>
    </source>
</reference>
<evidence type="ECO:0000313" key="3">
    <source>
        <dbReference type="EMBL" id="TLD94312.1"/>
    </source>
</evidence>
<comment type="caution">
    <text evidence="3">The sequence shown here is derived from an EMBL/GenBank/DDBJ whole genome shotgun (WGS) entry which is preliminary data.</text>
</comment>